<dbReference type="Proteomes" id="UP000284842">
    <property type="component" value="Unassembled WGS sequence"/>
</dbReference>
<accession>A0A409YWV2</accession>
<sequence length="156" mass="17946">MEWNAPSLGDILSCGWASKHKNTQEEKGKQRLWTIVISESAYLIWKIRCEWRIGKAKDPTKAHTKKEITNRWIATINNRLKRDCLYTNRRRLKKLALDTKVVLHTWKGTLTDEASLPEDWVGAGVLVGIEEKILESHTEVRNSISPGGFYNNQSTK</sequence>
<dbReference type="InParanoid" id="A0A409YWV2"/>
<reference evidence="1 2" key="1">
    <citation type="journal article" date="2018" name="Evol. Lett.">
        <title>Horizontal gene cluster transfer increased hallucinogenic mushroom diversity.</title>
        <authorList>
            <person name="Reynolds H.T."/>
            <person name="Vijayakumar V."/>
            <person name="Gluck-Thaler E."/>
            <person name="Korotkin H.B."/>
            <person name="Matheny P.B."/>
            <person name="Slot J.C."/>
        </authorList>
    </citation>
    <scope>NUCLEOTIDE SEQUENCE [LARGE SCALE GENOMIC DNA]</scope>
    <source>
        <strain evidence="1 2">2629</strain>
    </source>
</reference>
<comment type="caution">
    <text evidence="1">The sequence shown here is derived from an EMBL/GenBank/DDBJ whole genome shotgun (WGS) entry which is preliminary data.</text>
</comment>
<protein>
    <submittedName>
        <fullName evidence="1">Uncharacterized protein</fullName>
    </submittedName>
</protein>
<dbReference type="EMBL" id="NHTK01000461">
    <property type="protein sequence ID" value="PPR07433.1"/>
    <property type="molecule type" value="Genomic_DNA"/>
</dbReference>
<dbReference type="OrthoDB" id="3262992at2759"/>
<organism evidence="1 2">
    <name type="scientific">Panaeolus cyanescens</name>
    <dbReference type="NCBI Taxonomy" id="181874"/>
    <lineage>
        <taxon>Eukaryota</taxon>
        <taxon>Fungi</taxon>
        <taxon>Dikarya</taxon>
        <taxon>Basidiomycota</taxon>
        <taxon>Agaricomycotina</taxon>
        <taxon>Agaricomycetes</taxon>
        <taxon>Agaricomycetidae</taxon>
        <taxon>Agaricales</taxon>
        <taxon>Agaricineae</taxon>
        <taxon>Galeropsidaceae</taxon>
        <taxon>Panaeolus</taxon>
    </lineage>
</organism>
<dbReference type="AlphaFoldDB" id="A0A409YWV2"/>
<evidence type="ECO:0000313" key="2">
    <source>
        <dbReference type="Proteomes" id="UP000284842"/>
    </source>
</evidence>
<gene>
    <name evidence="1" type="ORF">CVT24_007228</name>
</gene>
<keyword evidence="2" id="KW-1185">Reference proteome</keyword>
<evidence type="ECO:0000313" key="1">
    <source>
        <dbReference type="EMBL" id="PPR07433.1"/>
    </source>
</evidence>
<dbReference type="STRING" id="181874.A0A409YWV2"/>
<proteinExistence type="predicted"/>
<name>A0A409YWV2_9AGAR</name>